<accession>A0A383C1T4</accession>
<organism evidence="1">
    <name type="scientific">marine metagenome</name>
    <dbReference type="NCBI Taxonomy" id="408172"/>
    <lineage>
        <taxon>unclassified sequences</taxon>
        <taxon>metagenomes</taxon>
        <taxon>ecological metagenomes</taxon>
    </lineage>
</organism>
<dbReference type="AlphaFoldDB" id="A0A383C1T4"/>
<feature type="non-terminal residue" evidence="1">
    <location>
        <position position="64"/>
    </location>
</feature>
<gene>
    <name evidence="1" type="ORF">METZ01_LOCUS478985</name>
</gene>
<evidence type="ECO:0008006" key="2">
    <source>
        <dbReference type="Google" id="ProtNLM"/>
    </source>
</evidence>
<dbReference type="InterPro" id="IPR023214">
    <property type="entry name" value="HAD_sf"/>
</dbReference>
<dbReference type="InterPro" id="IPR036412">
    <property type="entry name" value="HAD-like_sf"/>
</dbReference>
<proteinExistence type="predicted"/>
<sequence length="64" mass="6687">MIYTPGSVIFDLDGTLLDTAPDLAAALNLVLQEEGCQSLSLNSVRSMVGRGAVHMIKQGLARAG</sequence>
<evidence type="ECO:0000313" key="1">
    <source>
        <dbReference type="EMBL" id="SVE26131.1"/>
    </source>
</evidence>
<dbReference type="Gene3D" id="1.10.150.240">
    <property type="entry name" value="Putative phosphatase, domain 2"/>
    <property type="match status" value="1"/>
</dbReference>
<dbReference type="InterPro" id="IPR023198">
    <property type="entry name" value="PGP-like_dom2"/>
</dbReference>
<reference evidence="1" key="1">
    <citation type="submission" date="2018-05" db="EMBL/GenBank/DDBJ databases">
        <authorList>
            <person name="Lanie J.A."/>
            <person name="Ng W.-L."/>
            <person name="Kazmierczak K.M."/>
            <person name="Andrzejewski T.M."/>
            <person name="Davidsen T.M."/>
            <person name="Wayne K.J."/>
            <person name="Tettelin H."/>
            <person name="Glass J.I."/>
            <person name="Rusch D."/>
            <person name="Podicherti R."/>
            <person name="Tsui H.-C.T."/>
            <person name="Winkler M.E."/>
        </authorList>
    </citation>
    <scope>NUCLEOTIDE SEQUENCE</scope>
</reference>
<dbReference type="SUPFAM" id="SSF56784">
    <property type="entry name" value="HAD-like"/>
    <property type="match status" value="1"/>
</dbReference>
<dbReference type="Pfam" id="PF13419">
    <property type="entry name" value="HAD_2"/>
    <property type="match status" value="1"/>
</dbReference>
<dbReference type="InterPro" id="IPR041492">
    <property type="entry name" value="HAD_2"/>
</dbReference>
<dbReference type="EMBL" id="UINC01205108">
    <property type="protein sequence ID" value="SVE26131.1"/>
    <property type="molecule type" value="Genomic_DNA"/>
</dbReference>
<protein>
    <recommendedName>
        <fullName evidence="2">Phosphoglycolate phosphatase</fullName>
    </recommendedName>
</protein>
<name>A0A383C1T4_9ZZZZ</name>
<dbReference type="Gene3D" id="3.40.50.1000">
    <property type="entry name" value="HAD superfamily/HAD-like"/>
    <property type="match status" value="1"/>
</dbReference>